<proteinExistence type="predicted"/>
<dbReference type="SUPFAM" id="SSF88874">
    <property type="entry name" value="Receptor-binding domain of short tail fibre protein gp12"/>
    <property type="match status" value="1"/>
</dbReference>
<evidence type="ECO:0000313" key="2">
    <source>
        <dbReference type="EMBL" id="SPY08179.1"/>
    </source>
</evidence>
<feature type="region of interest" description="Disordered" evidence="1">
    <location>
        <begin position="133"/>
        <end position="182"/>
    </location>
</feature>
<sequence>MIPESIDDLSVIATNNVPQGGDNVGGTLDDILRAHATIMKRDLALKKAETAEGTSFEPAANLLSKNVQEAIEEVADLVKSVDIGGYMKGMVVMWSGSVDKIPSGWALCNGSNGTPDLRGRFIIGAGGSYNPGNTGNGSIPSHSHGAGSLATSGAGAHTHTGTAASAGGHSHSASTNSAGAHTHEVTGTAASAGDHSHTYRIATRGGFGRYISTTTENYKATDANTSTAGAHTHSVSGTAASAGDHSHTVSVASGGAHTHTVSVTSAGAHTHTISGSTAAAGSGSEVIAKYYALCFIMKL</sequence>
<dbReference type="GO" id="GO:0005198">
    <property type="term" value="F:structural molecule activity"/>
    <property type="evidence" value="ECO:0007669"/>
    <property type="project" value="InterPro"/>
</dbReference>
<name>A0A2X1ULZ5_9BURK</name>
<protein>
    <submittedName>
        <fullName evidence="2">Phage tail fibre repeat</fullName>
    </submittedName>
</protein>
<dbReference type="RefSeq" id="WP_113062588.1">
    <property type="nucleotide sequence ID" value="NZ_UATH01000001.1"/>
</dbReference>
<dbReference type="Proteomes" id="UP000250242">
    <property type="component" value="Unassembled WGS sequence"/>
</dbReference>
<feature type="compositionally biased region" description="Low complexity" evidence="1">
    <location>
        <begin position="141"/>
        <end position="180"/>
    </location>
</feature>
<evidence type="ECO:0000313" key="3">
    <source>
        <dbReference type="Proteomes" id="UP000250242"/>
    </source>
</evidence>
<evidence type="ECO:0000256" key="1">
    <source>
        <dbReference type="SAM" id="MobiDB-lite"/>
    </source>
</evidence>
<feature type="region of interest" description="Disordered" evidence="1">
    <location>
        <begin position="225"/>
        <end position="247"/>
    </location>
</feature>
<dbReference type="InterPro" id="IPR005003">
    <property type="entry name" value="Phage_lambda_Stf-r1"/>
</dbReference>
<dbReference type="CDD" id="cd22641">
    <property type="entry name" value="C24-like"/>
    <property type="match status" value="1"/>
</dbReference>
<dbReference type="AlphaFoldDB" id="A0A2X1ULZ5"/>
<gene>
    <name evidence="2" type="ORF">NCTC11009_01401</name>
</gene>
<feature type="compositionally biased region" description="Polar residues" evidence="1">
    <location>
        <begin position="225"/>
        <end position="239"/>
    </location>
</feature>
<reference evidence="2 3" key="1">
    <citation type="submission" date="2018-06" db="EMBL/GenBank/DDBJ databases">
        <authorList>
            <consortium name="Pathogen Informatics"/>
            <person name="Doyle S."/>
        </authorList>
    </citation>
    <scope>NUCLEOTIDE SEQUENCE [LARGE SCALE GENOMIC DNA]</scope>
    <source>
        <strain evidence="2 3">NCTC11009</strain>
    </source>
</reference>
<accession>A0A2X1ULZ5</accession>
<organism evidence="2 3">
    <name type="scientific">Oligella urethralis</name>
    <dbReference type="NCBI Taxonomy" id="90245"/>
    <lineage>
        <taxon>Bacteria</taxon>
        <taxon>Pseudomonadati</taxon>
        <taxon>Pseudomonadota</taxon>
        <taxon>Betaproteobacteria</taxon>
        <taxon>Burkholderiales</taxon>
        <taxon>Alcaligenaceae</taxon>
        <taxon>Oligella</taxon>
    </lineage>
</organism>
<dbReference type="Pfam" id="PF03335">
    <property type="entry name" value="Phage_fiber"/>
    <property type="match status" value="8"/>
</dbReference>
<dbReference type="EMBL" id="UATH01000001">
    <property type="protein sequence ID" value="SPY08179.1"/>
    <property type="molecule type" value="Genomic_DNA"/>
</dbReference>